<evidence type="ECO:0000313" key="3">
    <source>
        <dbReference type="EMBL" id="SEQ92795.1"/>
    </source>
</evidence>
<dbReference type="AlphaFoldDB" id="A0A1H9K1U6"/>
<keyword evidence="4" id="KW-1185">Reference proteome</keyword>
<dbReference type="OrthoDB" id="9775594at2"/>
<dbReference type="RefSeq" id="WP_093288212.1">
    <property type="nucleotide sequence ID" value="NZ_FOFS01000012.1"/>
</dbReference>
<dbReference type="NCBIfam" id="NF038402">
    <property type="entry name" value="TroA_like"/>
    <property type="match status" value="1"/>
</dbReference>
<dbReference type="EMBL" id="FOFS01000012">
    <property type="protein sequence ID" value="SEQ92795.1"/>
    <property type="molecule type" value="Genomic_DNA"/>
</dbReference>
<keyword evidence="1" id="KW-0732">Signal</keyword>
<name>A0A1H9K1U6_9GAMM</name>
<evidence type="ECO:0000259" key="2">
    <source>
        <dbReference type="PROSITE" id="PS50983"/>
    </source>
</evidence>
<organism evidence="3 4">
    <name type="scientific">Solimonas aquatica</name>
    <dbReference type="NCBI Taxonomy" id="489703"/>
    <lineage>
        <taxon>Bacteria</taxon>
        <taxon>Pseudomonadati</taxon>
        <taxon>Pseudomonadota</taxon>
        <taxon>Gammaproteobacteria</taxon>
        <taxon>Nevskiales</taxon>
        <taxon>Nevskiaceae</taxon>
        <taxon>Solimonas</taxon>
    </lineage>
</organism>
<feature type="domain" description="Fe/B12 periplasmic-binding" evidence="2">
    <location>
        <begin position="2"/>
        <end position="252"/>
    </location>
</feature>
<dbReference type="InterPro" id="IPR002491">
    <property type="entry name" value="ABC_transptr_periplasmic_BD"/>
</dbReference>
<reference evidence="4" key="1">
    <citation type="submission" date="2016-10" db="EMBL/GenBank/DDBJ databases">
        <authorList>
            <person name="Varghese N."/>
            <person name="Submissions S."/>
        </authorList>
    </citation>
    <scope>NUCLEOTIDE SEQUENCE [LARGE SCALE GENOMIC DNA]</scope>
    <source>
        <strain evidence="4">DSM 25927</strain>
    </source>
</reference>
<dbReference type="InterPro" id="IPR051030">
    <property type="entry name" value="Vitamin_B12-ABC_binding"/>
</dbReference>
<dbReference type="Pfam" id="PF01497">
    <property type="entry name" value="Peripla_BP_2"/>
    <property type="match status" value="1"/>
</dbReference>
<evidence type="ECO:0000313" key="4">
    <source>
        <dbReference type="Proteomes" id="UP000199233"/>
    </source>
</evidence>
<dbReference type="STRING" id="489703.SAMN04488038_112168"/>
<dbReference type="Gene3D" id="3.40.50.1980">
    <property type="entry name" value="Nitrogenase molybdenum iron protein domain"/>
    <property type="match status" value="2"/>
</dbReference>
<dbReference type="PANTHER" id="PTHR42860">
    <property type="entry name" value="VITAMIN B12-BINDING PROTEIN"/>
    <property type="match status" value="1"/>
</dbReference>
<dbReference type="PROSITE" id="PS50983">
    <property type="entry name" value="FE_B12_PBP"/>
    <property type="match status" value="1"/>
</dbReference>
<dbReference type="PANTHER" id="PTHR42860:SF2">
    <property type="entry name" value="BLL4160 PROTEIN"/>
    <property type="match status" value="1"/>
</dbReference>
<proteinExistence type="predicted"/>
<dbReference type="InterPro" id="IPR054828">
    <property type="entry name" value="Vit_B12_bind_prot"/>
</dbReference>
<sequence>MRLVSHTCSNTEIVCALGAQQHLIAVDSDSDHPPEVVRALPQLGRDLQLDVDALAALKPDLVLSSLTVPGHERILAALEARGLPVLVCNPQSLADVFADIRRIAEALALPARGDALVAQMQEAMPPQARDAQSPRVLVEWWPKPVIGAARRSWVHDLIERAGGHNALADCASQTLSMTDAPTMPIDLIAMSWCGVKADKYRRDVVLRREHWQSVRAVQQQNVVAISEAFLGRPGPRLVQGYQQLRAAIASCAR</sequence>
<dbReference type="Proteomes" id="UP000199233">
    <property type="component" value="Unassembled WGS sequence"/>
</dbReference>
<accession>A0A1H9K1U6</accession>
<gene>
    <name evidence="3" type="ORF">SAMN04488038_112168</name>
</gene>
<evidence type="ECO:0000256" key="1">
    <source>
        <dbReference type="ARBA" id="ARBA00022729"/>
    </source>
</evidence>
<dbReference type="SUPFAM" id="SSF53807">
    <property type="entry name" value="Helical backbone' metal receptor"/>
    <property type="match status" value="1"/>
</dbReference>
<protein>
    <submittedName>
        <fullName evidence="3">Iron complex transport system substrate-binding protein</fullName>
    </submittedName>
</protein>